<evidence type="ECO:0000256" key="1">
    <source>
        <dbReference type="SAM" id="MobiDB-lite"/>
    </source>
</evidence>
<name>A0A6N2BB51_SOLCI</name>
<dbReference type="InterPro" id="IPR004252">
    <property type="entry name" value="Probable_transposase_24"/>
</dbReference>
<accession>A0A6N2BB51</accession>
<feature type="region of interest" description="Disordered" evidence="1">
    <location>
        <begin position="73"/>
        <end position="114"/>
    </location>
</feature>
<dbReference type="Pfam" id="PF03004">
    <property type="entry name" value="Transposase_24"/>
    <property type="match status" value="1"/>
</dbReference>
<protein>
    <submittedName>
        <fullName evidence="2">Uncharacterized protein</fullName>
    </submittedName>
</protein>
<evidence type="ECO:0000313" key="2">
    <source>
        <dbReference type="EMBL" id="TMW91896.1"/>
    </source>
</evidence>
<gene>
    <name evidence="2" type="ORF">EJD97_013762</name>
</gene>
<feature type="region of interest" description="Disordered" evidence="1">
    <location>
        <begin position="1"/>
        <end position="22"/>
    </location>
</feature>
<proteinExistence type="predicted"/>
<dbReference type="AlphaFoldDB" id="A0A6N2BB51"/>
<dbReference type="EMBL" id="RXGB01003534">
    <property type="protein sequence ID" value="TMW91896.1"/>
    <property type="molecule type" value="Genomic_DNA"/>
</dbReference>
<reference evidence="2" key="1">
    <citation type="submission" date="2019-05" db="EMBL/GenBank/DDBJ databases">
        <title>The de novo reference genome and transcriptome assemblies of the wild tomato species Solanum chilense.</title>
        <authorList>
            <person name="Stam R."/>
            <person name="Nosenko T."/>
            <person name="Hoerger A.C."/>
            <person name="Stephan W."/>
            <person name="Seidel M.A."/>
            <person name="Kuhn J.M.M."/>
            <person name="Haberer G."/>
            <person name="Tellier A."/>
        </authorList>
    </citation>
    <scope>NUCLEOTIDE SEQUENCE</scope>
    <source>
        <tissue evidence="2">Mature leaves</tissue>
    </source>
</reference>
<sequence length="114" mass="12807">MARASEKRGSLHTGGAISLVTRKERMEKEFGRHVAVEEMFKDTHVKKSTNPGEEERWIEPLAQETYIADVADRESKREVDIAASKEAENKSDDGVDQEGDKNDKGDKESEGDKE</sequence>
<organism evidence="2">
    <name type="scientific">Solanum chilense</name>
    <name type="common">Tomato</name>
    <name type="synonym">Lycopersicon chilense</name>
    <dbReference type="NCBI Taxonomy" id="4083"/>
    <lineage>
        <taxon>Eukaryota</taxon>
        <taxon>Viridiplantae</taxon>
        <taxon>Streptophyta</taxon>
        <taxon>Embryophyta</taxon>
        <taxon>Tracheophyta</taxon>
        <taxon>Spermatophyta</taxon>
        <taxon>Magnoliopsida</taxon>
        <taxon>eudicotyledons</taxon>
        <taxon>Gunneridae</taxon>
        <taxon>Pentapetalae</taxon>
        <taxon>asterids</taxon>
        <taxon>lamiids</taxon>
        <taxon>Solanales</taxon>
        <taxon>Solanaceae</taxon>
        <taxon>Solanoideae</taxon>
        <taxon>Solaneae</taxon>
        <taxon>Solanum</taxon>
        <taxon>Solanum subgen. Lycopersicon</taxon>
    </lineage>
</organism>
<comment type="caution">
    <text evidence="2">The sequence shown here is derived from an EMBL/GenBank/DDBJ whole genome shotgun (WGS) entry which is preliminary data.</text>
</comment>